<evidence type="ECO:0000256" key="5">
    <source>
        <dbReference type="SAM" id="Phobius"/>
    </source>
</evidence>
<dbReference type="FunCoup" id="A0A7M7KAZ4">
    <property type="interactions" value="25"/>
</dbReference>
<dbReference type="InterPro" id="IPR019819">
    <property type="entry name" value="Carboxylesterase_B_CS"/>
</dbReference>
<dbReference type="PANTHER" id="PTHR43903">
    <property type="entry name" value="NEUROLIGIN"/>
    <property type="match status" value="1"/>
</dbReference>
<feature type="region of interest" description="Disordered" evidence="4">
    <location>
        <begin position="661"/>
        <end position="681"/>
    </location>
</feature>
<keyword evidence="5" id="KW-1133">Transmembrane helix</keyword>
<name>A0A7M7KAZ4_VARDE</name>
<dbReference type="PROSITE" id="PS00941">
    <property type="entry name" value="CARBOXYLESTERASE_B_2"/>
    <property type="match status" value="1"/>
</dbReference>
<sequence>MPREIPLRLCSASILSLWTVVLWSVQVCAQLSPQPSSILFRLQDIPRIPFPPPGNAAQSIQVSPDIARTSTTRVVLDQGAIRGKLVETPSQRGLIAFLGIPYAAPPVASMRFKPPLAHLGWSSVWDATDWREVCPQLDYRGRPIGSEDCLFLNVFTPGIKKGNTFPVVVFVHGGNFDSGSGNLFGPQALVDQNLVVVTLNYRLGMLGFASTEDDALPGNLGLRDQLLALQWVRDNIAVFGGQPDRVTLQGQGSGAVCVLLHVVSPQSKGLFHRAMVQSGTPLSEGSLHMSVREATQSAALSLGCSSVISSHDVRDCLYNIPVHELLRTQQEGKILGDYPLKFTPRIDPDSHEPMLPTSPTALLASGNFAKVPIIIGYNRDETAVLYPELLALLRSELGDDQDYVRNILLPKFFRTALNIRDFSKETLDDVYENYFSGTNYKDHDGIIQAFVNMSTSALFVVPILETVVLLARSSPSTFVYSFSYRGDISMLDSKLGQSASRRVNLGPAHGDELLYLFQVIGSGLRPSTNLVDEMVSRRMIKMWSDFSRVGAPVPSPDREYLPWSPSSPSNITIYQLGRSLRPHFIEPQEADTVALWRSVLPQMTDNTKQVEQVALSGHTSVDPVYRTLAYSMLTVALALLVAVTVLLAILYRQTRSNSFMCGGATPETNSRSSPDNTYDIY</sequence>
<feature type="transmembrane region" description="Helical" evidence="5">
    <location>
        <begin position="628"/>
        <end position="650"/>
    </location>
</feature>
<comment type="similarity">
    <text evidence="1">Belongs to the type-B carboxylesterase/lipase family.</text>
</comment>
<dbReference type="RefSeq" id="XP_022663566.1">
    <property type="nucleotide sequence ID" value="XM_022807831.1"/>
</dbReference>
<protein>
    <recommendedName>
        <fullName evidence="7">Carboxylesterase type B domain-containing protein</fullName>
    </recommendedName>
</protein>
<dbReference type="Pfam" id="PF00135">
    <property type="entry name" value="COesterase"/>
    <property type="match status" value="1"/>
</dbReference>
<feature type="domain" description="Carboxylesterase type B" evidence="7">
    <location>
        <begin position="72"/>
        <end position="580"/>
    </location>
</feature>
<evidence type="ECO:0000256" key="2">
    <source>
        <dbReference type="ARBA" id="ARBA00022729"/>
    </source>
</evidence>
<dbReference type="KEGG" id="vde:111251327"/>
<dbReference type="OMA" id="MYVFEYR"/>
<keyword evidence="5" id="KW-0472">Membrane</keyword>
<evidence type="ECO:0000256" key="6">
    <source>
        <dbReference type="SAM" id="SignalP"/>
    </source>
</evidence>
<dbReference type="Gene3D" id="3.40.50.1820">
    <property type="entry name" value="alpha/beta hydrolase"/>
    <property type="match status" value="1"/>
</dbReference>
<dbReference type="EnsemblMetazoa" id="XM_022807825">
    <property type="protein sequence ID" value="XP_022663560"/>
    <property type="gene ID" value="LOC111251327"/>
</dbReference>
<evidence type="ECO:0000256" key="3">
    <source>
        <dbReference type="ARBA" id="ARBA00023180"/>
    </source>
</evidence>
<dbReference type="OrthoDB" id="19653at2759"/>
<dbReference type="InterPro" id="IPR002018">
    <property type="entry name" value="CarbesteraseB"/>
</dbReference>
<dbReference type="Proteomes" id="UP000594260">
    <property type="component" value="Unplaced"/>
</dbReference>
<dbReference type="InterPro" id="IPR029058">
    <property type="entry name" value="AB_hydrolase_fold"/>
</dbReference>
<evidence type="ECO:0000313" key="8">
    <source>
        <dbReference type="EnsemblMetazoa" id="XP_022663552"/>
    </source>
</evidence>
<evidence type="ECO:0000256" key="1">
    <source>
        <dbReference type="ARBA" id="ARBA00005964"/>
    </source>
</evidence>
<dbReference type="RefSeq" id="XP_022663542.1">
    <property type="nucleotide sequence ID" value="XM_022807807.1"/>
</dbReference>
<proteinExistence type="inferred from homology"/>
<organism evidence="8 9">
    <name type="scientific">Varroa destructor</name>
    <name type="common">Honeybee mite</name>
    <dbReference type="NCBI Taxonomy" id="109461"/>
    <lineage>
        <taxon>Eukaryota</taxon>
        <taxon>Metazoa</taxon>
        <taxon>Ecdysozoa</taxon>
        <taxon>Arthropoda</taxon>
        <taxon>Chelicerata</taxon>
        <taxon>Arachnida</taxon>
        <taxon>Acari</taxon>
        <taxon>Parasitiformes</taxon>
        <taxon>Mesostigmata</taxon>
        <taxon>Gamasina</taxon>
        <taxon>Dermanyssoidea</taxon>
        <taxon>Varroidae</taxon>
        <taxon>Varroa</taxon>
    </lineage>
</organism>
<keyword evidence="2 6" id="KW-0732">Signal</keyword>
<dbReference type="AlphaFoldDB" id="A0A7M7KAZ4"/>
<dbReference type="RefSeq" id="XP_022663560.1">
    <property type="nucleotide sequence ID" value="XM_022807825.1"/>
</dbReference>
<keyword evidence="3" id="KW-0325">Glycoprotein</keyword>
<keyword evidence="5" id="KW-0812">Transmembrane</keyword>
<dbReference type="GeneID" id="111251327"/>
<feature type="chain" id="PRO_5033597048" description="Carboxylesterase type B domain-containing protein" evidence="6">
    <location>
        <begin position="30"/>
        <end position="681"/>
    </location>
</feature>
<dbReference type="EnsemblMetazoa" id="XM_022807831">
    <property type="protein sequence ID" value="XP_022663566"/>
    <property type="gene ID" value="LOC111251327"/>
</dbReference>
<keyword evidence="9" id="KW-1185">Reference proteome</keyword>
<accession>A0A7M7KAZ4</accession>
<dbReference type="EnsemblMetazoa" id="XM_022807807">
    <property type="protein sequence ID" value="XP_022663542"/>
    <property type="gene ID" value="LOC111251327"/>
</dbReference>
<feature type="signal peptide" evidence="6">
    <location>
        <begin position="1"/>
        <end position="29"/>
    </location>
</feature>
<dbReference type="InParanoid" id="A0A7M7KAZ4"/>
<dbReference type="SUPFAM" id="SSF53474">
    <property type="entry name" value="alpha/beta-Hydrolases"/>
    <property type="match status" value="1"/>
</dbReference>
<reference evidence="8" key="1">
    <citation type="submission" date="2021-01" db="UniProtKB">
        <authorList>
            <consortium name="EnsemblMetazoa"/>
        </authorList>
    </citation>
    <scope>IDENTIFICATION</scope>
</reference>
<dbReference type="InterPro" id="IPR051093">
    <property type="entry name" value="Neuroligin/BSAL"/>
</dbReference>
<feature type="compositionally biased region" description="Polar residues" evidence="4">
    <location>
        <begin position="666"/>
        <end position="681"/>
    </location>
</feature>
<dbReference type="RefSeq" id="XP_022663552.1">
    <property type="nucleotide sequence ID" value="XM_022807817.1"/>
</dbReference>
<dbReference type="EnsemblMetazoa" id="XM_022807817">
    <property type="protein sequence ID" value="XP_022663552"/>
    <property type="gene ID" value="LOC111251327"/>
</dbReference>
<evidence type="ECO:0000256" key="4">
    <source>
        <dbReference type="SAM" id="MobiDB-lite"/>
    </source>
</evidence>
<evidence type="ECO:0000259" key="7">
    <source>
        <dbReference type="Pfam" id="PF00135"/>
    </source>
</evidence>
<evidence type="ECO:0000313" key="9">
    <source>
        <dbReference type="Proteomes" id="UP000594260"/>
    </source>
</evidence>